<feature type="transmembrane region" description="Helical" evidence="1">
    <location>
        <begin position="342"/>
        <end position="373"/>
    </location>
</feature>
<keyword evidence="1" id="KW-1133">Transmembrane helix</keyword>
<feature type="transmembrane region" description="Helical" evidence="1">
    <location>
        <begin position="7"/>
        <end position="33"/>
    </location>
</feature>
<feature type="transmembrane region" description="Helical" evidence="1">
    <location>
        <begin position="138"/>
        <end position="158"/>
    </location>
</feature>
<feature type="transmembrane region" description="Helical" evidence="1">
    <location>
        <begin position="102"/>
        <end position="126"/>
    </location>
</feature>
<feature type="transmembrane region" description="Helical" evidence="1">
    <location>
        <begin position="45"/>
        <end position="65"/>
    </location>
</feature>
<dbReference type="EMBL" id="OZ035841">
    <property type="protein sequence ID" value="CAL1591093.1"/>
    <property type="molecule type" value="Genomic_DNA"/>
</dbReference>
<feature type="transmembrane region" description="Helical" evidence="1">
    <location>
        <begin position="588"/>
        <end position="607"/>
    </location>
</feature>
<evidence type="ECO:0000313" key="2">
    <source>
        <dbReference type="EMBL" id="CAL1591093.1"/>
    </source>
</evidence>
<evidence type="ECO:0000313" key="3">
    <source>
        <dbReference type="Proteomes" id="UP001497482"/>
    </source>
</evidence>
<keyword evidence="1" id="KW-0812">Transmembrane</keyword>
<organism evidence="2 3">
    <name type="scientific">Knipowitschia caucasica</name>
    <name type="common">Caucasian dwarf goby</name>
    <name type="synonym">Pomatoschistus caucasicus</name>
    <dbReference type="NCBI Taxonomy" id="637954"/>
    <lineage>
        <taxon>Eukaryota</taxon>
        <taxon>Metazoa</taxon>
        <taxon>Chordata</taxon>
        <taxon>Craniata</taxon>
        <taxon>Vertebrata</taxon>
        <taxon>Euteleostomi</taxon>
        <taxon>Actinopterygii</taxon>
        <taxon>Neopterygii</taxon>
        <taxon>Teleostei</taxon>
        <taxon>Neoteleostei</taxon>
        <taxon>Acanthomorphata</taxon>
        <taxon>Gobiaria</taxon>
        <taxon>Gobiiformes</taxon>
        <taxon>Gobioidei</taxon>
        <taxon>Gobiidae</taxon>
        <taxon>Gobiinae</taxon>
        <taxon>Knipowitschia</taxon>
    </lineage>
</organism>
<feature type="transmembrane region" description="Helical" evidence="1">
    <location>
        <begin position="553"/>
        <end position="581"/>
    </location>
</feature>
<gene>
    <name evidence="2" type="ORF">KC01_LOCUS20506</name>
</gene>
<feature type="transmembrane region" description="Helical" evidence="1">
    <location>
        <begin position="234"/>
        <end position="254"/>
    </location>
</feature>
<keyword evidence="1" id="KW-0472">Membrane</keyword>
<sequence length="738" mass="80592">MFGWCVGLVLVGSGVYGFLVVLCWVLGVVWFGGRELEGVGCWCVWGVRGGLVVLLVRVGGVVSVLELGGMRVWVFGSTDGAVYVSVSVCVVVRWRWWDCSDVGVGVGIVIVIVSCVVYVGGGFWSCGWVRRVFAGGGVGWWFCRVCLGFGEGCVLLIVDNGGMVGWLWGLVRWFAVCCSCVCWWSCFEILLVGLGWYVCGWCGCGSLVVCRWCGGGDAGGVLCFGFGMVTGIRVWLVVGWGVFGVVWGWVVWLLEGGWCGVVCVVVLVGGWGLLSFVFCVVWLWGCFGCCVGVYVEGGGVCWLVGGLCCVWGCVGGWVLWGGCVVWCDVVSLVVGVRFVGWGFVWVCGVCWLDIFGLGWLVGGCWFVVVVWMVRCGGGWGCSWGFGWFGVFILVFGLCGIVGGVWCGYWCVFVLVCGVFWLVVGVSWMGVSVGVGVWVWFCCNGFGGTGLMCVCVGAFGGCGLFYLVVCVWVFVGDVVWLVVVWFVWVLGVGVLLGSVVVCFVRVGWWCLWESGFFVWVCDSSSPPPLGFCVWCEVLLVGGCCVFFVCLGSDVGVLVGCFGPLCLRVVMLVLFVLVVVSVFCGGVMDLGVVAGWGCLVIGVVVWWGLWFVGAWMWWFIIFMVVGWVLVLCGWVVVRFWLSWLGWVFVEFMDEVVFCVVIGGCVGGFWFTWCWVCWWIGLGCLFGGCWGLVWGWGWGFVFLLVGGVVSWLWRVVWELDGAVWVCVGFDVVFELYVRFGL</sequence>
<proteinExistence type="predicted"/>
<feature type="transmembrane region" description="Helical" evidence="1">
    <location>
        <begin position="653"/>
        <end position="678"/>
    </location>
</feature>
<feature type="transmembrane region" description="Helical" evidence="1">
    <location>
        <begin position="528"/>
        <end position="547"/>
    </location>
</feature>
<feature type="transmembrane region" description="Helical" evidence="1">
    <location>
        <begin position="291"/>
        <end position="310"/>
    </location>
</feature>
<protein>
    <submittedName>
        <fullName evidence="2">Uncharacterized protein</fullName>
    </submittedName>
</protein>
<feature type="transmembrane region" description="Helical" evidence="1">
    <location>
        <begin position="479"/>
        <end position="507"/>
    </location>
</feature>
<feature type="transmembrane region" description="Helical" evidence="1">
    <location>
        <begin position="261"/>
        <end position="285"/>
    </location>
</feature>
<accession>A0AAV2KQR2</accession>
<feature type="transmembrane region" description="Helical" evidence="1">
    <location>
        <begin position="385"/>
        <end position="405"/>
    </location>
</feature>
<feature type="transmembrane region" description="Helical" evidence="1">
    <location>
        <begin position="452"/>
        <end position="473"/>
    </location>
</feature>
<name>A0AAV2KQR2_KNICA</name>
<dbReference type="Proteomes" id="UP001497482">
    <property type="component" value="Chromosome 19"/>
</dbReference>
<feature type="transmembrane region" description="Helical" evidence="1">
    <location>
        <begin position="72"/>
        <end position="96"/>
    </location>
</feature>
<reference evidence="2 3" key="1">
    <citation type="submission" date="2024-04" db="EMBL/GenBank/DDBJ databases">
        <authorList>
            <person name="Waldvogel A.-M."/>
            <person name="Schoenle A."/>
        </authorList>
    </citation>
    <scope>NUCLEOTIDE SEQUENCE [LARGE SCALE GENOMIC DNA]</scope>
</reference>
<feature type="transmembrane region" description="Helical" evidence="1">
    <location>
        <begin position="690"/>
        <end position="711"/>
    </location>
</feature>
<feature type="transmembrane region" description="Helical" evidence="1">
    <location>
        <begin position="411"/>
        <end position="440"/>
    </location>
</feature>
<evidence type="ECO:0000256" key="1">
    <source>
        <dbReference type="SAM" id="Phobius"/>
    </source>
</evidence>
<feature type="transmembrane region" description="Helical" evidence="1">
    <location>
        <begin position="613"/>
        <end position="641"/>
    </location>
</feature>
<dbReference type="AlphaFoldDB" id="A0AAV2KQR2"/>
<keyword evidence="3" id="KW-1185">Reference proteome</keyword>